<dbReference type="InterPro" id="IPR001957">
    <property type="entry name" value="Chromosome_initiator_DnaA"/>
</dbReference>
<feature type="domain" description="AAA+ ATPase" evidence="12">
    <location>
        <begin position="145"/>
        <end position="273"/>
    </location>
</feature>
<dbReference type="RefSeq" id="WP_014807912.1">
    <property type="nucleotide sequence ID" value="NC_018025.1"/>
</dbReference>
<dbReference type="InterPro" id="IPR027417">
    <property type="entry name" value="P-loop_NTPase"/>
</dbReference>
<dbReference type="SUPFAM" id="SSF48295">
    <property type="entry name" value="TrpR-like"/>
    <property type="match status" value="1"/>
</dbReference>
<dbReference type="Proteomes" id="UP000006055">
    <property type="component" value="Chromosome"/>
</dbReference>
<comment type="similarity">
    <text evidence="1 8 11">Belongs to the DnaA family.</text>
</comment>
<dbReference type="GO" id="GO:0008289">
    <property type="term" value="F:lipid binding"/>
    <property type="evidence" value="ECO:0007669"/>
    <property type="project" value="UniProtKB-KW"/>
</dbReference>
<dbReference type="PATRIC" id="fig|706587.4.peg.1"/>
<comment type="domain">
    <text evidence="8">Domain I is involved in oligomerization and binding regulators, domain II is flexibile and of varying length in different bacteria, domain III forms the AAA+ region, while domain IV binds dsDNA.</text>
</comment>
<keyword evidence="6 8" id="KW-0446">Lipid-binding</keyword>
<dbReference type="Pfam" id="PF00308">
    <property type="entry name" value="Bac_DnaA"/>
    <property type="match status" value="1"/>
</dbReference>
<dbReference type="SMART" id="SM00382">
    <property type="entry name" value="AAA"/>
    <property type="match status" value="1"/>
</dbReference>
<proteinExistence type="inferred from homology"/>
<dbReference type="InterPro" id="IPR003593">
    <property type="entry name" value="AAA+_ATPase"/>
</dbReference>
<dbReference type="Pfam" id="PF08299">
    <property type="entry name" value="Bac_DnaA_C"/>
    <property type="match status" value="1"/>
</dbReference>
<dbReference type="SMART" id="SM00760">
    <property type="entry name" value="Bac_DnaA_C"/>
    <property type="match status" value="1"/>
</dbReference>
<dbReference type="InterPro" id="IPR020591">
    <property type="entry name" value="Chromosome_initiator_DnaA-like"/>
</dbReference>
<evidence type="ECO:0000259" key="13">
    <source>
        <dbReference type="SMART" id="SM00760"/>
    </source>
</evidence>
<dbReference type="OrthoDB" id="9807019at2"/>
<feature type="binding site" evidence="8">
    <location>
        <position position="156"/>
    </location>
    <ligand>
        <name>ATP</name>
        <dbReference type="ChEBI" id="CHEBI:30616"/>
    </ligand>
</feature>
<sequence length="448" mass="51018">MSAIWARCKELLRTRVNDHTVNTWFEPIICEEISDNRLVLSVPNSFFVAWIKERYSKVLSECLAEAAGKEYEFDFQSRDEVLDNAIVVPDEFADSIKCEDISVTAELALQRNLNPRYSFESFVVGGCNQFAHAAAMSVSENLGKSYNPLFIYGGVGLGKTHLMSAIGYAVLKKDKSKKISFSTSEEFTNELINAIRFDRMLDFRGKYRNVDLLLIDDIQFIAGKERTQEEFFHTFNSIYEAGKQIVITSDRFPREIPELEHRLKSRFSWGLVADMGVPDLETKVAILRRKASEDKMEIPDEVSYFLAEQVESNVRELVGYLVRVVAMSTLQGLPLTKSLAQTALKEILHRPRKNISVDDIISVVSKAYNVKPADIKSKKRHKLYAQPRQVGMYLARELTELSYPEIGASFGGKDHSTVIHATRKIEKKMEQDSSLKNFIDGLKKDIRL</sequence>
<dbReference type="Pfam" id="PF11638">
    <property type="entry name" value="DnaA_N"/>
    <property type="match status" value="1"/>
</dbReference>
<evidence type="ECO:0000256" key="1">
    <source>
        <dbReference type="ARBA" id="ARBA00006583"/>
    </source>
</evidence>
<evidence type="ECO:0000256" key="2">
    <source>
        <dbReference type="ARBA" id="ARBA00022490"/>
    </source>
</evidence>
<dbReference type="AlphaFoldDB" id="I4BZL2"/>
<dbReference type="NCBIfam" id="TIGR00362">
    <property type="entry name" value="DnaA"/>
    <property type="match status" value="1"/>
</dbReference>
<dbReference type="InterPro" id="IPR018312">
    <property type="entry name" value="Chromosome_initiator_DnaA_CS"/>
</dbReference>
<dbReference type="PRINTS" id="PR00051">
    <property type="entry name" value="DNAA"/>
</dbReference>
<dbReference type="Gene3D" id="1.10.1750.10">
    <property type="match status" value="1"/>
</dbReference>
<dbReference type="KEGG" id="dti:Desti_0001"/>
<dbReference type="GO" id="GO:0005737">
    <property type="term" value="C:cytoplasm"/>
    <property type="evidence" value="ECO:0007669"/>
    <property type="project" value="UniProtKB-SubCell"/>
</dbReference>
<dbReference type="GO" id="GO:0003688">
    <property type="term" value="F:DNA replication origin binding"/>
    <property type="evidence" value="ECO:0007669"/>
    <property type="project" value="UniProtKB-UniRule"/>
</dbReference>
<comment type="caution">
    <text evidence="8">Lacks conserved residue(s) required for the propagation of feature annotation.</text>
</comment>
<dbReference type="Gene3D" id="1.10.8.60">
    <property type="match status" value="1"/>
</dbReference>
<feature type="binding site" evidence="8">
    <location>
        <position position="159"/>
    </location>
    <ligand>
        <name>ATP</name>
        <dbReference type="ChEBI" id="CHEBI:30616"/>
    </ligand>
</feature>
<dbReference type="CDD" id="cd06571">
    <property type="entry name" value="Bac_DnaA_C"/>
    <property type="match status" value="1"/>
</dbReference>
<evidence type="ECO:0000313" key="15">
    <source>
        <dbReference type="Proteomes" id="UP000006055"/>
    </source>
</evidence>
<gene>
    <name evidence="8" type="primary">dnaA</name>
    <name evidence="14" type="ordered locus">Desti_0001</name>
</gene>
<dbReference type="GO" id="GO:0005524">
    <property type="term" value="F:ATP binding"/>
    <property type="evidence" value="ECO:0007669"/>
    <property type="project" value="UniProtKB-UniRule"/>
</dbReference>
<comment type="subunit">
    <text evidence="8">Oligomerizes as a right-handed, spiral filament on DNA at oriC.</text>
</comment>
<evidence type="ECO:0000256" key="7">
    <source>
        <dbReference type="ARBA" id="ARBA00023125"/>
    </source>
</evidence>
<evidence type="ECO:0000256" key="6">
    <source>
        <dbReference type="ARBA" id="ARBA00023121"/>
    </source>
</evidence>
<protein>
    <recommendedName>
        <fullName evidence="8 9">Chromosomal replication initiator protein DnaA</fullName>
    </recommendedName>
</protein>
<evidence type="ECO:0000256" key="8">
    <source>
        <dbReference type="HAMAP-Rule" id="MF_00377"/>
    </source>
</evidence>
<dbReference type="Gene3D" id="3.40.50.300">
    <property type="entry name" value="P-loop containing nucleotide triphosphate hydrolases"/>
    <property type="match status" value="1"/>
</dbReference>
<dbReference type="eggNOG" id="COG0593">
    <property type="taxonomic scope" value="Bacteria"/>
</dbReference>
<dbReference type="Gene3D" id="3.30.300.180">
    <property type="match status" value="1"/>
</dbReference>
<name>I4BZL2_DESTA</name>
<dbReference type="PANTHER" id="PTHR30050">
    <property type="entry name" value="CHROMOSOMAL REPLICATION INITIATOR PROTEIN DNAA"/>
    <property type="match status" value="1"/>
</dbReference>
<comment type="function">
    <text evidence="8 10">Plays an essential role in the initiation and regulation of chromosomal replication. ATP-DnaA binds to the origin of replication (oriC) to initiate formation of the DNA replication initiation complex once per cell cycle. Binds the DnaA box (a 9 base pair repeat at the origin) and separates the double-stranded (ds)DNA. Forms a right-handed helical filament on oriC DNA; dsDNA binds to the exterior of the filament while single-stranded (ss)DNA is stabiized in the filament's interior. The ATP-DnaA-oriC complex binds and stabilizes one strand of the AT-rich DNA unwinding element (DUE), permitting loading of DNA polymerase. After initiation quickly degrades to an ADP-DnaA complex that is not apt for DNA replication. Binds acidic phospholipids.</text>
</comment>
<dbReference type="GO" id="GO:0006270">
    <property type="term" value="P:DNA replication initiation"/>
    <property type="evidence" value="ECO:0007669"/>
    <property type="project" value="UniProtKB-UniRule"/>
</dbReference>
<dbReference type="STRING" id="706587.Desti_0001"/>
<feature type="region of interest" description="Domain I, interacts with DnaA modulators" evidence="8">
    <location>
        <begin position="1"/>
        <end position="95"/>
    </location>
</feature>
<dbReference type="EMBL" id="CP003360">
    <property type="protein sequence ID" value="AFM22753.1"/>
    <property type="molecule type" value="Genomic_DNA"/>
</dbReference>
<dbReference type="HOGENOM" id="CLU_026910_3_1_7"/>
<dbReference type="InterPro" id="IPR013317">
    <property type="entry name" value="DnaA_dom"/>
</dbReference>
<keyword evidence="2 8" id="KW-0963">Cytoplasm</keyword>
<evidence type="ECO:0000256" key="10">
    <source>
        <dbReference type="RuleBase" id="RU000577"/>
    </source>
</evidence>
<dbReference type="GO" id="GO:0005886">
    <property type="term" value="C:plasma membrane"/>
    <property type="evidence" value="ECO:0007669"/>
    <property type="project" value="TreeGrafter"/>
</dbReference>
<feature type="region of interest" description="Domain IV, binds dsDNA" evidence="8">
    <location>
        <begin position="329"/>
        <end position="448"/>
    </location>
</feature>
<feature type="region of interest" description="Domain III, AAA+ region" evidence="8">
    <location>
        <begin position="112"/>
        <end position="328"/>
    </location>
</feature>
<reference evidence="15" key="1">
    <citation type="submission" date="2012-06" db="EMBL/GenBank/DDBJ databases">
        <title>Complete sequence of chromosome of Desulfomonile tiedjei DSM 6799.</title>
        <authorList>
            <person name="Lucas S."/>
            <person name="Copeland A."/>
            <person name="Lapidus A."/>
            <person name="Glavina del Rio T."/>
            <person name="Dalin E."/>
            <person name="Tice H."/>
            <person name="Bruce D."/>
            <person name="Goodwin L."/>
            <person name="Pitluck S."/>
            <person name="Peters L."/>
            <person name="Ovchinnikova G."/>
            <person name="Zeytun A."/>
            <person name="Lu M."/>
            <person name="Kyrpides N."/>
            <person name="Mavromatis K."/>
            <person name="Ivanova N."/>
            <person name="Brettin T."/>
            <person name="Detter J.C."/>
            <person name="Han C."/>
            <person name="Larimer F."/>
            <person name="Land M."/>
            <person name="Hauser L."/>
            <person name="Markowitz V."/>
            <person name="Cheng J.-F."/>
            <person name="Hugenholtz P."/>
            <person name="Woyke T."/>
            <person name="Wu D."/>
            <person name="Spring S."/>
            <person name="Schroeder M."/>
            <person name="Brambilla E."/>
            <person name="Klenk H.-P."/>
            <person name="Eisen J.A."/>
        </authorList>
    </citation>
    <scope>NUCLEOTIDE SEQUENCE [LARGE SCALE GENOMIC DNA]</scope>
    <source>
        <strain evidence="15">ATCC 49306 / DSM 6799 / DCB-1</strain>
    </source>
</reference>
<keyword evidence="15" id="KW-1185">Reference proteome</keyword>
<evidence type="ECO:0000313" key="14">
    <source>
        <dbReference type="EMBL" id="AFM22753.1"/>
    </source>
</evidence>
<feature type="binding site" evidence="8">
    <location>
        <position position="158"/>
    </location>
    <ligand>
        <name>ATP</name>
        <dbReference type="ChEBI" id="CHEBI:30616"/>
    </ligand>
</feature>
<feature type="domain" description="Chromosomal replication initiator DnaA C-terminal" evidence="13">
    <location>
        <begin position="356"/>
        <end position="425"/>
    </location>
</feature>
<evidence type="ECO:0000256" key="9">
    <source>
        <dbReference type="NCBIfam" id="TIGR00362"/>
    </source>
</evidence>
<evidence type="ECO:0000259" key="12">
    <source>
        <dbReference type="SMART" id="SM00382"/>
    </source>
</evidence>
<evidence type="ECO:0000256" key="11">
    <source>
        <dbReference type="RuleBase" id="RU004227"/>
    </source>
</evidence>
<dbReference type="PANTHER" id="PTHR30050:SF2">
    <property type="entry name" value="CHROMOSOMAL REPLICATION INITIATOR PROTEIN DNAA"/>
    <property type="match status" value="1"/>
</dbReference>
<dbReference type="FunFam" id="3.40.50.300:FF:000668">
    <property type="entry name" value="Chromosomal replication initiator protein DnaA"/>
    <property type="match status" value="1"/>
</dbReference>
<keyword evidence="7 8" id="KW-0238">DNA-binding</keyword>
<dbReference type="InterPro" id="IPR013159">
    <property type="entry name" value="DnaA_C"/>
</dbReference>
<evidence type="ECO:0000256" key="5">
    <source>
        <dbReference type="ARBA" id="ARBA00022840"/>
    </source>
</evidence>
<dbReference type="CDD" id="cd00009">
    <property type="entry name" value="AAA"/>
    <property type="match status" value="1"/>
</dbReference>
<dbReference type="InterPro" id="IPR024633">
    <property type="entry name" value="DnaA_N_dom"/>
</dbReference>
<evidence type="ECO:0000256" key="4">
    <source>
        <dbReference type="ARBA" id="ARBA00022741"/>
    </source>
</evidence>
<comment type="subcellular location">
    <subcellularLocation>
        <location evidence="8">Cytoplasm</location>
    </subcellularLocation>
</comment>
<keyword evidence="3 8" id="KW-0235">DNA replication</keyword>
<dbReference type="GO" id="GO:0006275">
    <property type="term" value="P:regulation of DNA replication"/>
    <property type="evidence" value="ECO:0007669"/>
    <property type="project" value="UniProtKB-UniRule"/>
</dbReference>
<accession>I4BZL2</accession>
<organism evidence="14 15">
    <name type="scientific">Desulfomonile tiedjei (strain ATCC 49306 / DSM 6799 / DCB-1)</name>
    <dbReference type="NCBI Taxonomy" id="706587"/>
    <lineage>
        <taxon>Bacteria</taxon>
        <taxon>Pseudomonadati</taxon>
        <taxon>Thermodesulfobacteriota</taxon>
        <taxon>Desulfomonilia</taxon>
        <taxon>Desulfomonilales</taxon>
        <taxon>Desulfomonilaceae</taxon>
        <taxon>Desulfomonile</taxon>
    </lineage>
</organism>
<dbReference type="PROSITE" id="PS01008">
    <property type="entry name" value="DNAA"/>
    <property type="match status" value="1"/>
</dbReference>
<feature type="binding site" evidence="8">
    <location>
        <position position="160"/>
    </location>
    <ligand>
        <name>ATP</name>
        <dbReference type="ChEBI" id="CHEBI:30616"/>
    </ligand>
</feature>
<keyword evidence="4 8" id="KW-0547">Nucleotide-binding</keyword>
<dbReference type="SUPFAM" id="SSF52540">
    <property type="entry name" value="P-loop containing nucleoside triphosphate hydrolases"/>
    <property type="match status" value="1"/>
</dbReference>
<keyword evidence="5 8" id="KW-0067">ATP-binding</keyword>
<dbReference type="InterPro" id="IPR010921">
    <property type="entry name" value="Trp_repressor/repl_initiator"/>
</dbReference>
<dbReference type="HAMAP" id="MF_00377">
    <property type="entry name" value="DnaA_bact"/>
    <property type="match status" value="1"/>
</dbReference>
<evidence type="ECO:0000256" key="3">
    <source>
        <dbReference type="ARBA" id="ARBA00022705"/>
    </source>
</evidence>
<dbReference type="InterPro" id="IPR038454">
    <property type="entry name" value="DnaA_N_sf"/>
</dbReference>